<evidence type="ECO:0000256" key="7">
    <source>
        <dbReference type="ARBA" id="ARBA00022676"/>
    </source>
</evidence>
<evidence type="ECO:0000256" key="8">
    <source>
        <dbReference type="ARBA" id="ARBA00022679"/>
    </source>
</evidence>
<comment type="subcellular location">
    <subcellularLocation>
        <location evidence="1">Cell inner membrane</location>
        <topology evidence="1">Multi-pass membrane protein</topology>
    </subcellularLocation>
</comment>
<feature type="transmembrane region" description="Helical" evidence="12">
    <location>
        <begin position="385"/>
        <end position="406"/>
    </location>
</feature>
<evidence type="ECO:0000256" key="3">
    <source>
        <dbReference type="ARBA" id="ARBA00009337"/>
    </source>
</evidence>
<keyword evidence="10 12" id="KW-1133">Transmembrane helix</keyword>
<dbReference type="NCBIfam" id="NF003962">
    <property type="entry name" value="PRK05454.2-5"/>
    <property type="match status" value="1"/>
</dbReference>
<evidence type="ECO:0000313" key="15">
    <source>
        <dbReference type="Proteomes" id="UP000243518"/>
    </source>
</evidence>
<dbReference type="Proteomes" id="UP000243518">
    <property type="component" value="Unassembled WGS sequence"/>
</dbReference>
<dbReference type="RefSeq" id="WP_088273306.1">
    <property type="nucleotide sequence ID" value="NZ_FNVE01000001.1"/>
</dbReference>
<evidence type="ECO:0000256" key="11">
    <source>
        <dbReference type="ARBA" id="ARBA00023136"/>
    </source>
</evidence>
<dbReference type="AlphaFoldDB" id="A0AAQ1JNP2"/>
<gene>
    <name evidence="14" type="ORF">SAMN05216586_101192</name>
</gene>
<keyword evidence="11 12" id="KW-0472">Membrane</keyword>
<sequence length="718" mass="80936">MNSQLPELLPDAASAHDNWRVSARCRRLLLLMLVLGQTLAATWLLLAVLPYHGRTWVEAGIAVLFALLFTWLSLGFWIALFGFVLRRCGGDQRSLLHRQSAAALATTPLDRTAVVMPIYHEPVARSLLGLKAIYRSLEASGTLQHFDFYILSDSRDADIWLKEQTAWQALRTELSSESATQPRLFYRRRRLNLKHKSGNIADFLRRWGHEYRYMLVLDADSLMGGETIVQMVRLMQRHPRVGILQSSPRLLNAQSLFARIQQFANQLYGPLFTTGLAAVQLGEAAFWGHNAIVRIAPFMQHCGLRRLPGRGLFKGAILSHDFVEAAYMGRAGQEVWLEPELHASYEESPPTLSDELTRDRRWAKGNLQHLWLMLFGRRLKLAHRLAFLNGIMGYLASPLWFGFLLLTTVEVARLVLWPINYFPQPNQLFPLWPEWHPSRALTLIGITLTLLFVPKLLALADVLISGQRRRYGGALRLSLSVLIESLASALLAPIRMLSHSRYVIEALFNINLRWAGQNRSGETSWLAAIVDQGIGSLLALGWAAFALWLQPMFFLWSLPVAIPLVLAAPLFVLFSRIGIGGWLREHSLLLSPDEQQGNALSDALNQPSSLPVLCERDAFVEAVIHPATNRLQAGLAHAPRARRQQQELQLLRQRCLELGPDQLERAHKQLLAEDADALRWLHQQVWLSPPDSPWGRCLAARIADGDDRHDGVQAASHS</sequence>
<accession>A0AAQ1JNP2</accession>
<dbReference type="Pfam" id="PF13632">
    <property type="entry name" value="Glyco_trans_2_3"/>
    <property type="match status" value="1"/>
</dbReference>
<keyword evidence="6" id="KW-0997">Cell inner membrane</keyword>
<feature type="transmembrane region" description="Helical" evidence="12">
    <location>
        <begin position="61"/>
        <end position="85"/>
    </location>
</feature>
<comment type="caution">
    <text evidence="14">The sequence shown here is derived from an EMBL/GenBank/DDBJ whole genome shotgun (WGS) entry which is preliminary data.</text>
</comment>
<feature type="domain" description="Glycosyltransferase 2-like" evidence="13">
    <location>
        <begin position="215"/>
        <end position="413"/>
    </location>
</feature>
<dbReference type="SUPFAM" id="SSF53448">
    <property type="entry name" value="Nucleotide-diphospho-sugar transferases"/>
    <property type="match status" value="1"/>
</dbReference>
<comment type="similarity">
    <text evidence="3">Belongs to the glycosyltransferase 2 family. OpgH subfamily.</text>
</comment>
<evidence type="ECO:0000256" key="5">
    <source>
        <dbReference type="ARBA" id="ARBA00022475"/>
    </source>
</evidence>
<protein>
    <recommendedName>
        <fullName evidence="4">Glucans biosynthesis glucosyltransferase H</fullName>
    </recommendedName>
</protein>
<keyword evidence="7" id="KW-0328">Glycosyltransferase</keyword>
<keyword evidence="15" id="KW-1185">Reference proteome</keyword>
<dbReference type="InterPro" id="IPR001173">
    <property type="entry name" value="Glyco_trans_2-like"/>
</dbReference>
<evidence type="ECO:0000256" key="12">
    <source>
        <dbReference type="SAM" id="Phobius"/>
    </source>
</evidence>
<dbReference type="EMBL" id="FNVE01000001">
    <property type="protein sequence ID" value="SEF49697.1"/>
    <property type="molecule type" value="Genomic_DNA"/>
</dbReference>
<organism evidence="14 15">
    <name type="scientific">Halopseudomonas aestusnigri</name>
    <dbReference type="NCBI Taxonomy" id="857252"/>
    <lineage>
        <taxon>Bacteria</taxon>
        <taxon>Pseudomonadati</taxon>
        <taxon>Pseudomonadota</taxon>
        <taxon>Gammaproteobacteria</taxon>
        <taxon>Pseudomonadales</taxon>
        <taxon>Pseudomonadaceae</taxon>
        <taxon>Halopseudomonas</taxon>
    </lineage>
</organism>
<dbReference type="InterPro" id="IPR029044">
    <property type="entry name" value="Nucleotide-diphossugar_trans"/>
</dbReference>
<dbReference type="NCBIfam" id="NF003958">
    <property type="entry name" value="PRK05454.2-1"/>
    <property type="match status" value="1"/>
</dbReference>
<evidence type="ECO:0000313" key="14">
    <source>
        <dbReference type="EMBL" id="SEF49697.1"/>
    </source>
</evidence>
<feature type="transmembrane region" description="Helical" evidence="12">
    <location>
        <begin position="528"/>
        <end position="548"/>
    </location>
</feature>
<keyword evidence="5" id="KW-1003">Cell membrane</keyword>
<reference evidence="14 15" key="1">
    <citation type="submission" date="2016-10" db="EMBL/GenBank/DDBJ databases">
        <authorList>
            <person name="Varghese N."/>
            <person name="Submissions S."/>
        </authorList>
    </citation>
    <scope>NUCLEOTIDE SEQUENCE [LARGE SCALE GENOMIC DNA]</scope>
    <source>
        <strain evidence="14 15">CECT 8317</strain>
    </source>
</reference>
<proteinExistence type="inferred from homology"/>
<dbReference type="GO" id="GO:0016758">
    <property type="term" value="F:hexosyltransferase activity"/>
    <property type="evidence" value="ECO:0007669"/>
    <property type="project" value="TreeGrafter"/>
</dbReference>
<evidence type="ECO:0000256" key="2">
    <source>
        <dbReference type="ARBA" id="ARBA00005001"/>
    </source>
</evidence>
<keyword evidence="9 12" id="KW-0812">Transmembrane</keyword>
<dbReference type="PANTHER" id="PTHR43867:SF5">
    <property type="entry name" value="GLUCANS BIOSYNTHESIS GLUCOSYLTRANSFERASE H"/>
    <property type="match status" value="1"/>
</dbReference>
<feature type="transmembrane region" description="Helical" evidence="12">
    <location>
        <begin position="28"/>
        <end position="49"/>
    </location>
</feature>
<name>A0AAQ1JNP2_9GAMM</name>
<dbReference type="PANTHER" id="PTHR43867">
    <property type="entry name" value="CELLULOSE SYNTHASE CATALYTIC SUBUNIT A [UDP-FORMING]"/>
    <property type="match status" value="1"/>
</dbReference>
<feature type="transmembrane region" description="Helical" evidence="12">
    <location>
        <begin position="440"/>
        <end position="463"/>
    </location>
</feature>
<evidence type="ECO:0000256" key="10">
    <source>
        <dbReference type="ARBA" id="ARBA00022989"/>
    </source>
</evidence>
<feature type="transmembrane region" description="Helical" evidence="12">
    <location>
        <begin position="475"/>
        <end position="494"/>
    </location>
</feature>
<comment type="pathway">
    <text evidence="2">Glycan metabolism; osmoregulated periplasmic glucan (OPG) biosynthesis.</text>
</comment>
<dbReference type="GO" id="GO:0005886">
    <property type="term" value="C:plasma membrane"/>
    <property type="evidence" value="ECO:0007669"/>
    <property type="project" value="UniProtKB-SubCell"/>
</dbReference>
<evidence type="ECO:0000256" key="9">
    <source>
        <dbReference type="ARBA" id="ARBA00022692"/>
    </source>
</evidence>
<dbReference type="Gene3D" id="3.90.550.10">
    <property type="entry name" value="Spore Coat Polysaccharide Biosynthesis Protein SpsA, Chain A"/>
    <property type="match status" value="1"/>
</dbReference>
<dbReference type="CDD" id="cd04191">
    <property type="entry name" value="Glucan_BSP_MdoH"/>
    <property type="match status" value="1"/>
</dbReference>
<evidence type="ECO:0000259" key="13">
    <source>
        <dbReference type="Pfam" id="PF13632"/>
    </source>
</evidence>
<feature type="transmembrane region" description="Helical" evidence="12">
    <location>
        <begin position="554"/>
        <end position="574"/>
    </location>
</feature>
<evidence type="ECO:0000256" key="6">
    <source>
        <dbReference type="ARBA" id="ARBA00022519"/>
    </source>
</evidence>
<keyword evidence="8" id="KW-0808">Transferase</keyword>
<dbReference type="InterPro" id="IPR050321">
    <property type="entry name" value="Glycosyltr_2/OpgH_subfam"/>
</dbReference>
<evidence type="ECO:0000256" key="4">
    <source>
        <dbReference type="ARBA" id="ARBA00020585"/>
    </source>
</evidence>
<evidence type="ECO:0000256" key="1">
    <source>
        <dbReference type="ARBA" id="ARBA00004429"/>
    </source>
</evidence>